<evidence type="ECO:0000259" key="4">
    <source>
        <dbReference type="Pfam" id="PF00561"/>
    </source>
</evidence>
<keyword evidence="2" id="KW-0443">Lipid metabolism</keyword>
<feature type="transmembrane region" description="Helical" evidence="3">
    <location>
        <begin position="15"/>
        <end position="37"/>
    </location>
</feature>
<dbReference type="GO" id="GO:0016042">
    <property type="term" value="P:lipid catabolic process"/>
    <property type="evidence" value="ECO:0007669"/>
    <property type="project" value="UniProtKB-KW"/>
</dbReference>
<evidence type="ECO:0000256" key="1">
    <source>
        <dbReference type="ARBA" id="ARBA00022963"/>
    </source>
</evidence>
<gene>
    <name evidence="5" type="ORF">RI543_002388</name>
</gene>
<dbReference type="AlphaFoldDB" id="A0AAN8A717"/>
<proteinExistence type="predicted"/>
<evidence type="ECO:0000313" key="5">
    <source>
        <dbReference type="EMBL" id="KAK5779852.1"/>
    </source>
</evidence>
<accession>A0AAN8A717</accession>
<feature type="domain" description="AB hydrolase-1" evidence="4">
    <location>
        <begin position="136"/>
        <end position="276"/>
    </location>
</feature>
<dbReference type="PANTHER" id="PTHR11005">
    <property type="entry name" value="LYSOSOMAL ACID LIPASE-RELATED"/>
    <property type="match status" value="1"/>
</dbReference>
<dbReference type="Pfam" id="PF00561">
    <property type="entry name" value="Abhydrolase_1"/>
    <property type="match status" value="1"/>
</dbReference>
<name>A0AAN8A717_9SACH</name>
<dbReference type="SUPFAM" id="SSF53474">
    <property type="entry name" value="alpha/beta-Hydrolases"/>
    <property type="match status" value="1"/>
</dbReference>
<evidence type="ECO:0000313" key="6">
    <source>
        <dbReference type="Proteomes" id="UP001306508"/>
    </source>
</evidence>
<keyword evidence="3" id="KW-0812">Transmembrane</keyword>
<dbReference type="Proteomes" id="UP001306508">
    <property type="component" value="Unassembled WGS sequence"/>
</dbReference>
<keyword evidence="3" id="KW-1133">Transmembrane helix</keyword>
<evidence type="ECO:0000256" key="3">
    <source>
        <dbReference type="SAM" id="Phobius"/>
    </source>
</evidence>
<keyword evidence="3" id="KW-0472">Membrane</keyword>
<dbReference type="Gene3D" id="3.40.50.1820">
    <property type="entry name" value="alpha/beta hydrolase"/>
    <property type="match status" value="1"/>
</dbReference>
<keyword evidence="1" id="KW-0442">Lipid degradation</keyword>
<feature type="transmembrane region" description="Helical" evidence="3">
    <location>
        <begin position="299"/>
        <end position="318"/>
    </location>
</feature>
<comment type="caution">
    <text evidence="5">The sequence shown here is derived from an EMBL/GenBank/DDBJ whole genome shotgun (WGS) entry which is preliminary data.</text>
</comment>
<protein>
    <recommendedName>
        <fullName evidence="4">AB hydrolase-1 domain-containing protein</fullName>
    </recommendedName>
</protein>
<sequence length="454" mass="53191">MSTIIGEVRNQFRKLISIIILHAGLTVIMVCALYNHLVTNLYDKNKNITNNKNKKNNSNNEELESNIIPHDDDFKNQHNIPLINDREHDILIPALSFYYNKLNIIVEEFQVMTPDGYPLELWHLKDMNIPASTNKKPMLFIHGLLQSSASFASGGENSLAYYFNQNGFDIWLGNNRIGFEYETEKNRNDKNYWNWDMNEMYKIDLPVLIDFVQEKTGYERIHLVGHSQGTAEIFLALINNVEDIRSKVDTFIALAPACYPGPLILNDSKILKIMAKTIDNPLVFGNKSFVKIMMLTRQWFLGTKFFGFICYLFFSYVFEWDDKLWERGKTATHFMFSPVYVSVKLMQWWLSPDPNKISFIQHSSTLLFPENKRWFDFTNSEEDLFPKILLVVPHRDKLVDGFRLIDHFNKCEDPRIFKYWIFDEYSHLDVLWATTVQERVGKPLVEALKSFTGK</sequence>
<dbReference type="EMBL" id="JAWIZZ010000045">
    <property type="protein sequence ID" value="KAK5779852.1"/>
    <property type="molecule type" value="Genomic_DNA"/>
</dbReference>
<reference evidence="6" key="1">
    <citation type="submission" date="2023-07" db="EMBL/GenBank/DDBJ databases">
        <title>A draft genome of Kazachstania heterogenica Y-27499.</title>
        <authorList>
            <person name="Donic C."/>
            <person name="Kralova J.S."/>
            <person name="Fidel L."/>
            <person name="Ben-Dor S."/>
            <person name="Jung S."/>
        </authorList>
    </citation>
    <scope>NUCLEOTIDE SEQUENCE [LARGE SCALE GENOMIC DNA]</scope>
    <source>
        <strain evidence="6">Y27499</strain>
    </source>
</reference>
<organism evidence="5 6">
    <name type="scientific">Arxiozyma heterogenica</name>
    <dbReference type="NCBI Taxonomy" id="278026"/>
    <lineage>
        <taxon>Eukaryota</taxon>
        <taxon>Fungi</taxon>
        <taxon>Dikarya</taxon>
        <taxon>Ascomycota</taxon>
        <taxon>Saccharomycotina</taxon>
        <taxon>Saccharomycetes</taxon>
        <taxon>Saccharomycetales</taxon>
        <taxon>Saccharomycetaceae</taxon>
        <taxon>Arxiozyma</taxon>
    </lineage>
</organism>
<keyword evidence="6" id="KW-1185">Reference proteome</keyword>
<evidence type="ECO:0000256" key="2">
    <source>
        <dbReference type="ARBA" id="ARBA00023098"/>
    </source>
</evidence>
<dbReference type="InterPro" id="IPR000073">
    <property type="entry name" value="AB_hydrolase_1"/>
</dbReference>
<dbReference type="InterPro" id="IPR029058">
    <property type="entry name" value="AB_hydrolase_fold"/>
</dbReference>